<evidence type="ECO:0000313" key="9">
    <source>
        <dbReference type="EMBL" id="GID15328.1"/>
    </source>
</evidence>
<keyword evidence="6 7" id="KW-0472">Membrane</keyword>
<comment type="subcellular location">
    <subcellularLocation>
        <location evidence="1 7">Cell membrane</location>
        <topology evidence="1 7">Multi-pass membrane protein</topology>
    </subcellularLocation>
</comment>
<keyword evidence="5 7" id="KW-1133">Transmembrane helix</keyword>
<dbReference type="RefSeq" id="WP_203663590.1">
    <property type="nucleotide sequence ID" value="NZ_BAAAZM010000021.1"/>
</dbReference>
<evidence type="ECO:0000256" key="3">
    <source>
        <dbReference type="ARBA" id="ARBA00022475"/>
    </source>
</evidence>
<reference evidence="9" key="1">
    <citation type="submission" date="2021-01" db="EMBL/GenBank/DDBJ databases">
        <title>Whole genome shotgun sequence of Actinocatenispora rupis NBRC 107355.</title>
        <authorList>
            <person name="Komaki H."/>
            <person name="Tamura T."/>
        </authorList>
    </citation>
    <scope>NUCLEOTIDE SEQUENCE</scope>
    <source>
        <strain evidence="9">NBRC 107355</strain>
    </source>
</reference>
<evidence type="ECO:0000313" key="10">
    <source>
        <dbReference type="Proteomes" id="UP000612808"/>
    </source>
</evidence>
<feature type="transmembrane region" description="Helical" evidence="7">
    <location>
        <begin position="181"/>
        <end position="204"/>
    </location>
</feature>
<organism evidence="9 10">
    <name type="scientific">Actinocatenispora rupis</name>
    <dbReference type="NCBI Taxonomy" id="519421"/>
    <lineage>
        <taxon>Bacteria</taxon>
        <taxon>Bacillati</taxon>
        <taxon>Actinomycetota</taxon>
        <taxon>Actinomycetes</taxon>
        <taxon>Micromonosporales</taxon>
        <taxon>Micromonosporaceae</taxon>
        <taxon>Actinocatenispora</taxon>
    </lineage>
</organism>
<dbReference type="CDD" id="cd06261">
    <property type="entry name" value="TM_PBP2"/>
    <property type="match status" value="1"/>
</dbReference>
<protein>
    <submittedName>
        <fullName evidence="9">Sugar ABC transporter permease</fullName>
    </submittedName>
</protein>
<comment type="caution">
    <text evidence="9">The sequence shown here is derived from an EMBL/GenBank/DDBJ whole genome shotgun (WGS) entry which is preliminary data.</text>
</comment>
<dbReference type="Pfam" id="PF00528">
    <property type="entry name" value="BPD_transp_1"/>
    <property type="match status" value="1"/>
</dbReference>
<keyword evidence="4 7" id="KW-0812">Transmembrane</keyword>
<dbReference type="Proteomes" id="UP000612808">
    <property type="component" value="Unassembled WGS sequence"/>
</dbReference>
<dbReference type="PROSITE" id="PS50928">
    <property type="entry name" value="ABC_TM1"/>
    <property type="match status" value="1"/>
</dbReference>
<keyword evidence="3" id="KW-1003">Cell membrane</keyword>
<dbReference type="GO" id="GO:0005886">
    <property type="term" value="C:plasma membrane"/>
    <property type="evidence" value="ECO:0007669"/>
    <property type="project" value="UniProtKB-SubCell"/>
</dbReference>
<evidence type="ECO:0000256" key="7">
    <source>
        <dbReference type="RuleBase" id="RU363032"/>
    </source>
</evidence>
<gene>
    <name evidence="9" type="ORF">Aru02nite_62170</name>
</gene>
<dbReference type="InterPro" id="IPR035906">
    <property type="entry name" value="MetI-like_sf"/>
</dbReference>
<name>A0A8J3JG63_9ACTN</name>
<evidence type="ECO:0000256" key="2">
    <source>
        <dbReference type="ARBA" id="ARBA00022448"/>
    </source>
</evidence>
<dbReference type="InterPro" id="IPR000515">
    <property type="entry name" value="MetI-like"/>
</dbReference>
<dbReference type="EMBL" id="BOMB01000041">
    <property type="protein sequence ID" value="GID15328.1"/>
    <property type="molecule type" value="Genomic_DNA"/>
</dbReference>
<dbReference type="PANTHER" id="PTHR32243:SF18">
    <property type="entry name" value="INNER MEMBRANE ABC TRANSPORTER PERMEASE PROTEIN YCJP"/>
    <property type="match status" value="1"/>
</dbReference>
<comment type="similarity">
    <text evidence="7">Belongs to the binding-protein-dependent transport system permease family.</text>
</comment>
<evidence type="ECO:0000256" key="4">
    <source>
        <dbReference type="ARBA" id="ARBA00022692"/>
    </source>
</evidence>
<accession>A0A8J3JG63</accession>
<keyword evidence="10" id="KW-1185">Reference proteome</keyword>
<sequence>MTARLTRVLWHLLLLVVVLAFVAPIVWFLLLAIRPPQSGTASSHSLLFVPDLSALKYVFVSPGSGRSALWASLIQAGGATLIAMPLVIGASYGLTRFTFRGRSVLSTWYLGLMLAPPVVFVLPLFVVLSKVGLIGGNIGVILAFQTFAVPLGVLLLRGFFAEIPVEIEEAALVDGCGRLRSLVTVVLPMVAPGLVVSGVFVFVFCWNNLIFAMPMTGGDSVPLTVRALSFFATSGISWNYIAATSAVSMAVPMLLFWLFRRHIVSGLTFGAVKG</sequence>
<evidence type="ECO:0000256" key="5">
    <source>
        <dbReference type="ARBA" id="ARBA00022989"/>
    </source>
</evidence>
<feature type="transmembrane region" description="Helical" evidence="7">
    <location>
        <begin position="107"/>
        <end position="128"/>
    </location>
</feature>
<feature type="transmembrane region" description="Helical" evidence="7">
    <location>
        <begin position="68"/>
        <end position="95"/>
    </location>
</feature>
<dbReference type="AlphaFoldDB" id="A0A8J3JG63"/>
<feature type="transmembrane region" description="Helical" evidence="7">
    <location>
        <begin position="12"/>
        <end position="33"/>
    </location>
</feature>
<dbReference type="GO" id="GO:0055085">
    <property type="term" value="P:transmembrane transport"/>
    <property type="evidence" value="ECO:0007669"/>
    <property type="project" value="InterPro"/>
</dbReference>
<evidence type="ECO:0000256" key="1">
    <source>
        <dbReference type="ARBA" id="ARBA00004651"/>
    </source>
</evidence>
<proteinExistence type="inferred from homology"/>
<dbReference type="Gene3D" id="1.10.3720.10">
    <property type="entry name" value="MetI-like"/>
    <property type="match status" value="1"/>
</dbReference>
<evidence type="ECO:0000256" key="6">
    <source>
        <dbReference type="ARBA" id="ARBA00023136"/>
    </source>
</evidence>
<feature type="domain" description="ABC transmembrane type-1" evidence="8">
    <location>
        <begin position="69"/>
        <end position="259"/>
    </location>
</feature>
<dbReference type="PANTHER" id="PTHR32243">
    <property type="entry name" value="MALTOSE TRANSPORT SYSTEM PERMEASE-RELATED"/>
    <property type="match status" value="1"/>
</dbReference>
<evidence type="ECO:0000259" key="8">
    <source>
        <dbReference type="PROSITE" id="PS50928"/>
    </source>
</evidence>
<feature type="transmembrane region" description="Helical" evidence="7">
    <location>
        <begin position="134"/>
        <end position="160"/>
    </location>
</feature>
<keyword evidence="2 7" id="KW-0813">Transport</keyword>
<dbReference type="SUPFAM" id="SSF161098">
    <property type="entry name" value="MetI-like"/>
    <property type="match status" value="1"/>
</dbReference>
<feature type="transmembrane region" description="Helical" evidence="7">
    <location>
        <begin position="238"/>
        <end position="259"/>
    </location>
</feature>
<dbReference type="InterPro" id="IPR050901">
    <property type="entry name" value="BP-dep_ABC_trans_perm"/>
</dbReference>